<evidence type="ECO:0000313" key="2">
    <source>
        <dbReference type="Proteomes" id="UP000570493"/>
    </source>
</evidence>
<dbReference type="Proteomes" id="UP000570493">
    <property type="component" value="Unassembled WGS sequence"/>
</dbReference>
<evidence type="ECO:0000313" key="1">
    <source>
        <dbReference type="EMBL" id="NMM42319.1"/>
    </source>
</evidence>
<gene>
    <name evidence="1" type="ORF">HHO47_16190</name>
</gene>
<sequence length="128" mass="14231">MIKESKLKKYVELFTRKIATYLSQDINIKTVIHPVEDEGAVFEFFLGLNNEETIEFAPVQKTVGHALLSIPQNMISGTPEGIKFGGTNLYLENNRVVVIKGDDTNEEWSGTAIEKDVTRVVTSSQGAK</sequence>
<keyword evidence="2" id="KW-1185">Reference proteome</keyword>
<name>A0A7Y0DVE0_9GAMM</name>
<proteinExistence type="predicted"/>
<comment type="caution">
    <text evidence="1">The sequence shown here is derived from an EMBL/GenBank/DDBJ whole genome shotgun (WGS) entry which is preliminary data.</text>
</comment>
<protein>
    <submittedName>
        <fullName evidence="1">Uncharacterized protein</fullName>
    </submittedName>
</protein>
<accession>A0A7Y0DVE0</accession>
<dbReference type="AlphaFoldDB" id="A0A7Y0DVE0"/>
<organism evidence="1 2">
    <name type="scientific">Pseudoalteromonas arctica</name>
    <dbReference type="NCBI Taxonomy" id="394751"/>
    <lineage>
        <taxon>Bacteria</taxon>
        <taxon>Pseudomonadati</taxon>
        <taxon>Pseudomonadota</taxon>
        <taxon>Gammaproteobacteria</taxon>
        <taxon>Alteromonadales</taxon>
        <taxon>Pseudoalteromonadaceae</taxon>
        <taxon>Pseudoalteromonas</taxon>
    </lineage>
</organism>
<dbReference type="EMBL" id="JABBMT010000034">
    <property type="protein sequence ID" value="NMM42319.1"/>
    <property type="molecule type" value="Genomic_DNA"/>
</dbReference>
<dbReference type="RefSeq" id="WP_169021233.1">
    <property type="nucleotide sequence ID" value="NZ_JABBMT010000034.1"/>
</dbReference>
<reference evidence="1" key="1">
    <citation type="submission" date="2020-04" db="EMBL/GenBank/DDBJ databases">
        <title>Genome Sequencing for Pseudoaltermonas arctica.</title>
        <authorList>
            <person name="Elkins N.S."/>
        </authorList>
    </citation>
    <scope>NUCLEOTIDE SEQUENCE [LARGE SCALE GENOMIC DNA]</scope>
    <source>
        <strain evidence="1">NEC-BIFX-2020_0012</strain>
    </source>
</reference>